<reference evidence="1 2" key="1">
    <citation type="journal article" date="2022" name="bioRxiv">
        <title>The genome of the oomycete Peronosclerospora sorghi, a cosmopolitan pathogen of maize and sorghum, is inflated with dispersed pseudogenes.</title>
        <authorList>
            <person name="Fletcher K."/>
            <person name="Martin F."/>
            <person name="Isakeit T."/>
            <person name="Cavanaugh K."/>
            <person name="Magill C."/>
            <person name="Michelmore R."/>
        </authorList>
    </citation>
    <scope>NUCLEOTIDE SEQUENCE [LARGE SCALE GENOMIC DNA]</scope>
    <source>
        <strain evidence="1">P6</strain>
    </source>
</reference>
<name>A0ACC0VJK4_9STRA</name>
<dbReference type="Proteomes" id="UP001163321">
    <property type="component" value="Chromosome 9"/>
</dbReference>
<dbReference type="EMBL" id="CM047588">
    <property type="protein sequence ID" value="KAI9906094.1"/>
    <property type="molecule type" value="Genomic_DNA"/>
</dbReference>
<evidence type="ECO:0000313" key="1">
    <source>
        <dbReference type="EMBL" id="KAI9906094.1"/>
    </source>
</evidence>
<accession>A0ACC0VJK4</accession>
<keyword evidence="2" id="KW-1185">Reference proteome</keyword>
<gene>
    <name evidence="1" type="ORF">PsorP6_013869</name>
</gene>
<comment type="caution">
    <text evidence="1">The sequence shown here is derived from an EMBL/GenBank/DDBJ whole genome shotgun (WGS) entry which is preliminary data.</text>
</comment>
<protein>
    <submittedName>
        <fullName evidence="1">Uncharacterized protein</fullName>
    </submittedName>
</protein>
<proteinExistence type="predicted"/>
<organism evidence="1 2">
    <name type="scientific">Peronosclerospora sorghi</name>
    <dbReference type="NCBI Taxonomy" id="230839"/>
    <lineage>
        <taxon>Eukaryota</taxon>
        <taxon>Sar</taxon>
        <taxon>Stramenopiles</taxon>
        <taxon>Oomycota</taxon>
        <taxon>Peronosporomycetes</taxon>
        <taxon>Peronosporales</taxon>
        <taxon>Peronosporaceae</taxon>
        <taxon>Peronosclerospora</taxon>
    </lineage>
</organism>
<sequence>MVRLLKAHLSDANANLKVKAANVLSTVATSVGPEIPKMSKQLRPSLISGVSDNKKAMQAAVLHVLHQWVRHSGNTSTLCVESLLVPLSEGLWNAVRRAELLTLAVEHVLQCEKFRSPVLGRPNSPLSHGQFVRHAREISSIARRVIPK</sequence>
<evidence type="ECO:0000313" key="2">
    <source>
        <dbReference type="Proteomes" id="UP001163321"/>
    </source>
</evidence>